<evidence type="ECO:0000313" key="3">
    <source>
        <dbReference type="EMBL" id="MBD1389045.1"/>
    </source>
</evidence>
<dbReference type="EMBL" id="JACXAF010000006">
    <property type="protein sequence ID" value="MBD1389045.1"/>
    <property type="molecule type" value="Genomic_DNA"/>
</dbReference>
<evidence type="ECO:0000256" key="1">
    <source>
        <dbReference type="ARBA" id="ARBA00006484"/>
    </source>
</evidence>
<dbReference type="PANTHER" id="PTHR24321">
    <property type="entry name" value="DEHYDROGENASES, SHORT CHAIN"/>
    <property type="match status" value="1"/>
</dbReference>
<proteinExistence type="inferred from homology"/>
<keyword evidence="2" id="KW-0560">Oxidoreductase</keyword>
<dbReference type="PRINTS" id="PR00081">
    <property type="entry name" value="GDHRDH"/>
</dbReference>
<dbReference type="PRINTS" id="PR00080">
    <property type="entry name" value="SDRFAMILY"/>
</dbReference>
<comment type="caution">
    <text evidence="3">The sequence shown here is derived from an EMBL/GenBank/DDBJ whole genome shotgun (WGS) entry which is preliminary data.</text>
</comment>
<sequence>MLNNGETIYPSLKDKVVFLSGGGTGIGSTIVERLCQNGAKVAFVDVAVAQSKALCAELKDNTPLFIECDVRDIEALQQAISRVAETFGTIDVVINSAADDSRHCADDISVEYWDESQALNLRHYFFATQAAIPYMKQKGAGCIINMGSGSWRAKQAGMPAYTTAKAGIEGLTRSLAAKYGRDNIRVNTLIPGWVMTIKQRSTWATEEVIADLLDAQCLKDQIKPNDIANAALFLASDDSRMITAQTLVVDAGWT</sequence>
<dbReference type="InterPro" id="IPR002347">
    <property type="entry name" value="SDR_fam"/>
</dbReference>
<dbReference type="PROSITE" id="PS00061">
    <property type="entry name" value="ADH_SHORT"/>
    <property type="match status" value="1"/>
</dbReference>
<dbReference type="InterPro" id="IPR020904">
    <property type="entry name" value="Sc_DH/Rdtase_CS"/>
</dbReference>
<reference evidence="3" key="1">
    <citation type="submission" date="2020-09" db="EMBL/GenBank/DDBJ databases">
        <title>A novel bacterium of genus Neiella, isolated from South China Sea.</title>
        <authorList>
            <person name="Huang H."/>
            <person name="Mo K."/>
            <person name="Hu Y."/>
        </authorList>
    </citation>
    <scope>NUCLEOTIDE SEQUENCE</scope>
    <source>
        <strain evidence="3">HB171785</strain>
    </source>
</reference>
<comment type="similarity">
    <text evidence="1">Belongs to the short-chain dehydrogenases/reductases (SDR) family.</text>
</comment>
<name>A0A8J6QGM1_9GAMM</name>
<dbReference type="Pfam" id="PF13561">
    <property type="entry name" value="adh_short_C2"/>
    <property type="match status" value="1"/>
</dbReference>
<dbReference type="CDD" id="cd05233">
    <property type="entry name" value="SDR_c"/>
    <property type="match status" value="1"/>
</dbReference>
<accession>A0A8J6QGM1</accession>
<dbReference type="SUPFAM" id="SSF51735">
    <property type="entry name" value="NAD(P)-binding Rossmann-fold domains"/>
    <property type="match status" value="1"/>
</dbReference>
<organism evidence="3 4">
    <name type="scientific">Neiella litorisoli</name>
    <dbReference type="NCBI Taxonomy" id="2771431"/>
    <lineage>
        <taxon>Bacteria</taxon>
        <taxon>Pseudomonadati</taxon>
        <taxon>Pseudomonadota</taxon>
        <taxon>Gammaproteobacteria</taxon>
        <taxon>Alteromonadales</taxon>
        <taxon>Echinimonadaceae</taxon>
        <taxon>Neiella</taxon>
    </lineage>
</organism>
<dbReference type="Proteomes" id="UP000638014">
    <property type="component" value="Unassembled WGS sequence"/>
</dbReference>
<dbReference type="GO" id="GO:0016491">
    <property type="term" value="F:oxidoreductase activity"/>
    <property type="evidence" value="ECO:0007669"/>
    <property type="project" value="UniProtKB-KW"/>
</dbReference>
<dbReference type="FunFam" id="3.40.50.720:FF:000084">
    <property type="entry name" value="Short-chain dehydrogenase reductase"/>
    <property type="match status" value="1"/>
</dbReference>
<keyword evidence="4" id="KW-1185">Reference proteome</keyword>
<dbReference type="RefSeq" id="WP_191144143.1">
    <property type="nucleotide sequence ID" value="NZ_JACXAF010000006.1"/>
</dbReference>
<evidence type="ECO:0000256" key="2">
    <source>
        <dbReference type="ARBA" id="ARBA00023002"/>
    </source>
</evidence>
<protein>
    <submittedName>
        <fullName evidence="3">SDR family oxidoreductase</fullName>
    </submittedName>
</protein>
<dbReference type="Gene3D" id="3.40.50.720">
    <property type="entry name" value="NAD(P)-binding Rossmann-like Domain"/>
    <property type="match status" value="1"/>
</dbReference>
<evidence type="ECO:0000313" key="4">
    <source>
        <dbReference type="Proteomes" id="UP000638014"/>
    </source>
</evidence>
<dbReference type="PANTHER" id="PTHR24321:SF8">
    <property type="entry name" value="ESTRADIOL 17-BETA-DEHYDROGENASE 8-RELATED"/>
    <property type="match status" value="1"/>
</dbReference>
<dbReference type="AlphaFoldDB" id="A0A8J6QGM1"/>
<gene>
    <name evidence="3" type="ORF">IC617_06350</name>
</gene>
<dbReference type="InterPro" id="IPR036291">
    <property type="entry name" value="NAD(P)-bd_dom_sf"/>
</dbReference>